<dbReference type="CDD" id="cd07377">
    <property type="entry name" value="WHTH_GntR"/>
    <property type="match status" value="1"/>
</dbReference>
<dbReference type="SUPFAM" id="SSF48008">
    <property type="entry name" value="GntR ligand-binding domain-like"/>
    <property type="match status" value="1"/>
</dbReference>
<protein>
    <submittedName>
        <fullName evidence="5">FCD domain-containing protein</fullName>
    </submittedName>
</protein>
<dbReference type="Pfam" id="PF00392">
    <property type="entry name" value="GntR"/>
    <property type="match status" value="1"/>
</dbReference>
<dbReference type="PROSITE" id="PS50949">
    <property type="entry name" value="HTH_GNTR"/>
    <property type="match status" value="1"/>
</dbReference>
<gene>
    <name evidence="5" type="ORF">JQV55_16735</name>
</gene>
<evidence type="ECO:0000256" key="1">
    <source>
        <dbReference type="ARBA" id="ARBA00023015"/>
    </source>
</evidence>
<proteinExistence type="predicted"/>
<dbReference type="PRINTS" id="PR00035">
    <property type="entry name" value="HTHGNTR"/>
</dbReference>
<dbReference type="InterPro" id="IPR008920">
    <property type="entry name" value="TF_FadR/GntR_C"/>
</dbReference>
<dbReference type="Gene3D" id="1.10.10.10">
    <property type="entry name" value="Winged helix-like DNA-binding domain superfamily/Winged helix DNA-binding domain"/>
    <property type="match status" value="1"/>
</dbReference>
<dbReference type="SMART" id="SM00895">
    <property type="entry name" value="FCD"/>
    <property type="match status" value="1"/>
</dbReference>
<dbReference type="PANTHER" id="PTHR43537:SF53">
    <property type="entry name" value="HTH-TYPE TRANSCRIPTIONAL REPRESSOR NANR"/>
    <property type="match status" value="1"/>
</dbReference>
<dbReference type="RefSeq" id="WP_203243086.1">
    <property type="nucleotide sequence ID" value="NZ_JAFBRH010000005.1"/>
</dbReference>
<organism evidence="5 6">
    <name type="scientific">Sulfitobacter geojensis</name>
    <dbReference type="NCBI Taxonomy" id="1342299"/>
    <lineage>
        <taxon>Bacteria</taxon>
        <taxon>Pseudomonadati</taxon>
        <taxon>Pseudomonadota</taxon>
        <taxon>Alphaproteobacteria</taxon>
        <taxon>Rhodobacterales</taxon>
        <taxon>Roseobacteraceae</taxon>
        <taxon>Sulfitobacter</taxon>
    </lineage>
</organism>
<evidence type="ECO:0000256" key="2">
    <source>
        <dbReference type="ARBA" id="ARBA00023125"/>
    </source>
</evidence>
<evidence type="ECO:0000259" key="4">
    <source>
        <dbReference type="PROSITE" id="PS50949"/>
    </source>
</evidence>
<dbReference type="Proteomes" id="UP000732193">
    <property type="component" value="Unassembled WGS sequence"/>
</dbReference>
<name>A0AAE2W288_9RHOB</name>
<dbReference type="InterPro" id="IPR011711">
    <property type="entry name" value="GntR_C"/>
</dbReference>
<keyword evidence="6" id="KW-1185">Reference proteome</keyword>
<keyword evidence="3" id="KW-0804">Transcription</keyword>
<dbReference type="EMBL" id="JAFBRM010000005">
    <property type="protein sequence ID" value="MBM1715217.1"/>
    <property type="molecule type" value="Genomic_DNA"/>
</dbReference>
<evidence type="ECO:0000313" key="6">
    <source>
        <dbReference type="Proteomes" id="UP000732193"/>
    </source>
</evidence>
<sequence>MASETPETPCEKPLRDQSAVATVVSAIEAQIFSGELKNGQSLPAERSIVEQMKVSRPVAREAVKILEGKGLVKAAPRHRPMVRTPDVGTVLGMLGGLVGHLTHASGGTRQIFDLRIFVEAGLVRLAAEKASKEQIARLKAALKSNEDSIDDSLAFYESDRAFHGLLYDVVDNPVFPAIHTAFSDWLDVRWRQMPRDPERNRTNFEAHKSILDAILGRDPDRAEEALRAHLESAWDQVKRSFDDL</sequence>
<dbReference type="InterPro" id="IPR036388">
    <property type="entry name" value="WH-like_DNA-bd_sf"/>
</dbReference>
<evidence type="ECO:0000256" key="3">
    <source>
        <dbReference type="ARBA" id="ARBA00023163"/>
    </source>
</evidence>
<keyword evidence="1" id="KW-0805">Transcription regulation</keyword>
<comment type="caution">
    <text evidence="5">The sequence shown here is derived from an EMBL/GenBank/DDBJ whole genome shotgun (WGS) entry which is preliminary data.</text>
</comment>
<dbReference type="SUPFAM" id="SSF46785">
    <property type="entry name" value="Winged helix' DNA-binding domain"/>
    <property type="match status" value="1"/>
</dbReference>
<keyword evidence="2" id="KW-0238">DNA-binding</keyword>
<feature type="domain" description="HTH gntR-type" evidence="4">
    <location>
        <begin position="17"/>
        <end position="85"/>
    </location>
</feature>
<dbReference type="PANTHER" id="PTHR43537">
    <property type="entry name" value="TRANSCRIPTIONAL REGULATOR, GNTR FAMILY"/>
    <property type="match status" value="1"/>
</dbReference>
<accession>A0AAE2W288</accession>
<dbReference type="GO" id="GO:0003700">
    <property type="term" value="F:DNA-binding transcription factor activity"/>
    <property type="evidence" value="ECO:0007669"/>
    <property type="project" value="InterPro"/>
</dbReference>
<dbReference type="SMART" id="SM00345">
    <property type="entry name" value="HTH_GNTR"/>
    <property type="match status" value="1"/>
</dbReference>
<reference evidence="5 6" key="1">
    <citation type="submission" date="2021-01" db="EMBL/GenBank/DDBJ databases">
        <title>Diatom-associated Roseobacters Show Island Model of Population Structure.</title>
        <authorList>
            <person name="Qu L."/>
            <person name="Feng X."/>
            <person name="Chen Y."/>
            <person name="Li L."/>
            <person name="Wang X."/>
            <person name="Hu Z."/>
            <person name="Wang H."/>
            <person name="Luo H."/>
        </authorList>
    </citation>
    <scope>NUCLEOTIDE SEQUENCE [LARGE SCALE GENOMIC DNA]</scope>
    <source>
        <strain evidence="5 6">TR60-84</strain>
    </source>
</reference>
<dbReference type="GO" id="GO:0003677">
    <property type="term" value="F:DNA binding"/>
    <property type="evidence" value="ECO:0007669"/>
    <property type="project" value="UniProtKB-KW"/>
</dbReference>
<dbReference type="InterPro" id="IPR000524">
    <property type="entry name" value="Tscrpt_reg_HTH_GntR"/>
</dbReference>
<dbReference type="InterPro" id="IPR036390">
    <property type="entry name" value="WH_DNA-bd_sf"/>
</dbReference>
<evidence type="ECO:0000313" key="5">
    <source>
        <dbReference type="EMBL" id="MBM1715217.1"/>
    </source>
</evidence>
<dbReference type="Gene3D" id="1.20.120.530">
    <property type="entry name" value="GntR ligand-binding domain-like"/>
    <property type="match status" value="1"/>
</dbReference>
<dbReference type="Pfam" id="PF07729">
    <property type="entry name" value="FCD"/>
    <property type="match status" value="1"/>
</dbReference>
<dbReference type="AlphaFoldDB" id="A0AAE2W288"/>